<accession>A0A0J8USB0</accession>
<dbReference type="Proteomes" id="UP000054563">
    <property type="component" value="Unassembled WGS sequence"/>
</dbReference>
<dbReference type="EMBL" id="DS017023">
    <property type="protein sequence ID" value="KMU90573.1"/>
    <property type="molecule type" value="Genomic_DNA"/>
</dbReference>
<dbReference type="AlphaFoldDB" id="A0A0J8USB0"/>
<dbReference type="VEuPathDB" id="FungiDB:CIHG_08289"/>
<gene>
    <name evidence="1" type="ORF">CIHG_08289</name>
</gene>
<proteinExistence type="predicted"/>
<organism evidence="1 2">
    <name type="scientific">Coccidioides immitis H538.4</name>
    <dbReference type="NCBI Taxonomy" id="396776"/>
    <lineage>
        <taxon>Eukaryota</taxon>
        <taxon>Fungi</taxon>
        <taxon>Dikarya</taxon>
        <taxon>Ascomycota</taxon>
        <taxon>Pezizomycotina</taxon>
        <taxon>Eurotiomycetes</taxon>
        <taxon>Eurotiomycetidae</taxon>
        <taxon>Onygenales</taxon>
        <taxon>Onygenaceae</taxon>
        <taxon>Coccidioides</taxon>
    </lineage>
</organism>
<reference evidence="2" key="1">
    <citation type="journal article" date="2010" name="Genome Res.">
        <title>Population genomic sequencing of Coccidioides fungi reveals recent hybridization and transposon control.</title>
        <authorList>
            <person name="Neafsey D.E."/>
            <person name="Barker B.M."/>
            <person name="Sharpton T.J."/>
            <person name="Stajich J.E."/>
            <person name="Park D.J."/>
            <person name="Whiston E."/>
            <person name="Hung C.-Y."/>
            <person name="McMahan C."/>
            <person name="White J."/>
            <person name="Sykes S."/>
            <person name="Heiman D."/>
            <person name="Young S."/>
            <person name="Zeng Q."/>
            <person name="Abouelleil A."/>
            <person name="Aftuck L."/>
            <person name="Bessette D."/>
            <person name="Brown A."/>
            <person name="FitzGerald M."/>
            <person name="Lui A."/>
            <person name="Macdonald J.P."/>
            <person name="Priest M."/>
            <person name="Orbach M.J."/>
            <person name="Galgiani J.N."/>
            <person name="Kirkland T.N."/>
            <person name="Cole G.T."/>
            <person name="Birren B.W."/>
            <person name="Henn M.R."/>
            <person name="Taylor J.W."/>
            <person name="Rounsley S.D."/>
        </authorList>
    </citation>
    <scope>NUCLEOTIDE SEQUENCE [LARGE SCALE GENOMIC DNA]</scope>
    <source>
        <strain evidence="2">H538.4</strain>
    </source>
</reference>
<name>A0A0J8USB0_COCIT</name>
<protein>
    <submittedName>
        <fullName evidence="1">Uncharacterized protein</fullName>
    </submittedName>
</protein>
<sequence length="109" mass="11500">MSYQLSLPDSILLNNRGSNGVYGIDWIVGSSSCVMFSNICMDRGPWEGDGGETGQRDGHQGSHVLSLAGGVTKDQLSLQSAFRVSFLKASVGNLSSYTASKNPRGSQGV</sequence>
<evidence type="ECO:0000313" key="1">
    <source>
        <dbReference type="EMBL" id="KMU90573.1"/>
    </source>
</evidence>
<evidence type="ECO:0000313" key="2">
    <source>
        <dbReference type="Proteomes" id="UP000054563"/>
    </source>
</evidence>